<dbReference type="InterPro" id="IPR027267">
    <property type="entry name" value="AH/BAR_dom_sf"/>
</dbReference>
<dbReference type="InterPro" id="IPR008936">
    <property type="entry name" value="Rho_GTPase_activation_prot"/>
</dbReference>
<keyword evidence="1" id="KW-0343">GTPase activation</keyword>
<dbReference type="SMART" id="SM00324">
    <property type="entry name" value="RhoGAP"/>
    <property type="match status" value="1"/>
</dbReference>
<sequence length="731" mass="80110">MLKLCGETQEKLAHELILFELTIERDVVDPLYDLAEVEIPNIQKQRKHLAKLVLDMDSARTRYYQSTKSSGLSSNLQPSGAKADHLREEMEEAANRMEICRDQLSADMYSFVAKEMDYASYFQTMIEVQAEYHRKSLELLQSVLPQIKAHQETWVEKPCYGKPLEEHLALSGRDIAFPIEACVTMLLECGMQEEGLFRIAPSASKLKKLKASLDCGVMDVQDIQDQDKRLQALLNACEKLPPANNNNFKYLIKFLSKLTEDQDVNKMTPGNIAIVLGPNLLWMHNEGNIPEMMTTVSLQIVGIIEPIIQHADWFFPGEIEFNVTGNYGSPVHTNHNSNYSSMPSPDMEQMERKQNDQSRRPLSVATDNMMLEFYKKDGYEPSVSTGVTSKHVWLQSNRHFTNSDDASSNWSDSGYAYPSPEEERPPPPYPSSSSSSSSSSCSSYSLPHHHFYTRAPPVMRPVAPNPDSVPPGPSPPPRHCGYSPPPLPHSLCPSPQPLDVNSNPKPNSLHLPKQAPLSDASHAALSEANGSTLYIKPPLVLTRHDLFPGSPKPPNTPLSAPPPWAACACSRERGAKLTSTLKNKELSPVIGQKGLQGTMTSTKKLAPIPPKAPYCQSGAMSDQSTGQPSPVSLSPTPPSTPSPYSFSYPQGYATIGSPGQIQMATTPCLSSPPSLAGTLTKTRPTPKPPRQRPSLPPPQPPSTPGTSPQPLDHTTGLLDGLSPGESMSTAV</sequence>
<dbReference type="GO" id="GO:0032956">
    <property type="term" value="P:regulation of actin cytoskeleton organization"/>
    <property type="evidence" value="ECO:0007669"/>
    <property type="project" value="TreeGrafter"/>
</dbReference>
<dbReference type="PROSITE" id="PS50238">
    <property type="entry name" value="RHOGAP"/>
    <property type="match status" value="1"/>
</dbReference>
<dbReference type="SUPFAM" id="SSF103657">
    <property type="entry name" value="BAR/IMD domain-like"/>
    <property type="match status" value="1"/>
</dbReference>
<feature type="compositionally biased region" description="Polar residues" evidence="3">
    <location>
        <begin position="657"/>
        <end position="673"/>
    </location>
</feature>
<dbReference type="GO" id="GO:0014069">
    <property type="term" value="C:postsynaptic density"/>
    <property type="evidence" value="ECO:0007669"/>
    <property type="project" value="TreeGrafter"/>
</dbReference>
<feature type="compositionally biased region" description="Low complexity" evidence="3">
    <location>
        <begin position="403"/>
        <end position="419"/>
    </location>
</feature>
<dbReference type="GO" id="GO:0035021">
    <property type="term" value="P:negative regulation of Rac protein signal transduction"/>
    <property type="evidence" value="ECO:0007669"/>
    <property type="project" value="TreeGrafter"/>
</dbReference>
<feature type="compositionally biased region" description="Polar residues" evidence="3">
    <location>
        <begin position="618"/>
        <end position="627"/>
    </location>
</feature>
<feature type="region of interest" description="Disordered" evidence="3">
    <location>
        <begin position="400"/>
        <end position="441"/>
    </location>
</feature>
<dbReference type="GO" id="GO:0005737">
    <property type="term" value="C:cytoplasm"/>
    <property type="evidence" value="ECO:0007669"/>
    <property type="project" value="InterPro"/>
</dbReference>
<dbReference type="SUPFAM" id="SSF48350">
    <property type="entry name" value="GTPase activation domain, GAP"/>
    <property type="match status" value="1"/>
</dbReference>
<dbReference type="InterPro" id="IPR047165">
    <property type="entry name" value="RHG17/44/SH3BP1-like"/>
</dbReference>
<dbReference type="GO" id="GO:0005096">
    <property type="term" value="F:GTPase activator activity"/>
    <property type="evidence" value="ECO:0007669"/>
    <property type="project" value="UniProtKB-KW"/>
</dbReference>
<dbReference type="Proteomes" id="UP000327493">
    <property type="component" value="Chromosome 21"/>
</dbReference>
<dbReference type="GO" id="GO:0048786">
    <property type="term" value="C:presynaptic active zone"/>
    <property type="evidence" value="ECO:0007669"/>
    <property type="project" value="TreeGrafter"/>
</dbReference>
<gene>
    <name evidence="6" type="ORF">FQN60_002821</name>
</gene>
<evidence type="ECO:0000256" key="3">
    <source>
        <dbReference type="SAM" id="MobiDB-lite"/>
    </source>
</evidence>
<dbReference type="PROSITE" id="PS51021">
    <property type="entry name" value="BAR"/>
    <property type="match status" value="1"/>
</dbReference>
<dbReference type="PANTHER" id="PTHR14130">
    <property type="entry name" value="3BP-1 RELATED RHOGAP"/>
    <property type="match status" value="1"/>
</dbReference>
<accession>A0A5J5CLQ7</accession>
<organism evidence="6 7">
    <name type="scientific">Etheostoma spectabile</name>
    <name type="common">orangethroat darter</name>
    <dbReference type="NCBI Taxonomy" id="54343"/>
    <lineage>
        <taxon>Eukaryota</taxon>
        <taxon>Metazoa</taxon>
        <taxon>Chordata</taxon>
        <taxon>Craniata</taxon>
        <taxon>Vertebrata</taxon>
        <taxon>Euteleostomi</taxon>
        <taxon>Actinopterygii</taxon>
        <taxon>Neopterygii</taxon>
        <taxon>Teleostei</taxon>
        <taxon>Neoteleostei</taxon>
        <taxon>Acanthomorphata</taxon>
        <taxon>Eupercaria</taxon>
        <taxon>Perciformes</taxon>
        <taxon>Percoidei</taxon>
        <taxon>Percidae</taxon>
        <taxon>Etheostomatinae</taxon>
        <taxon>Etheostoma</taxon>
    </lineage>
</organism>
<dbReference type="GO" id="GO:0043197">
    <property type="term" value="C:dendritic spine"/>
    <property type="evidence" value="ECO:0007669"/>
    <property type="project" value="TreeGrafter"/>
</dbReference>
<feature type="domain" description="Rho-GAP" evidence="4">
    <location>
        <begin position="135"/>
        <end position="315"/>
    </location>
</feature>
<feature type="compositionally biased region" description="Polar residues" evidence="3">
    <location>
        <begin position="334"/>
        <end position="343"/>
    </location>
</feature>
<protein>
    <recommendedName>
        <fullName evidence="8">Rho-GAP domain-containing protein</fullName>
    </recommendedName>
</protein>
<keyword evidence="2" id="KW-0597">Phosphoprotein</keyword>
<dbReference type="PANTHER" id="PTHR14130:SF13">
    <property type="entry name" value="RHO GTPASE-ACTIVATING PROTEIN 44"/>
    <property type="match status" value="1"/>
</dbReference>
<name>A0A5J5CLQ7_9PERO</name>
<dbReference type="GO" id="GO:0098886">
    <property type="term" value="P:modification of dendritic spine"/>
    <property type="evidence" value="ECO:0007669"/>
    <property type="project" value="TreeGrafter"/>
</dbReference>
<reference evidence="6 7" key="1">
    <citation type="submission" date="2019-08" db="EMBL/GenBank/DDBJ databases">
        <title>A chromosome-level genome assembly, high-density linkage maps, and genome scans reveal the genomic architecture of hybrid incompatibilities underlying speciation via character displacement in darters (Percidae: Etheostominae).</title>
        <authorList>
            <person name="Moran R.L."/>
            <person name="Catchen J.M."/>
            <person name="Fuller R.C."/>
        </authorList>
    </citation>
    <scope>NUCLEOTIDE SEQUENCE [LARGE SCALE GENOMIC DNA]</scope>
    <source>
        <strain evidence="6">EspeVRDwgs_2016</strain>
        <tissue evidence="6">Muscle</tissue>
    </source>
</reference>
<comment type="caution">
    <text evidence="6">The sequence shown here is derived from an EMBL/GenBank/DDBJ whole genome shotgun (WGS) entry which is preliminary data.</text>
</comment>
<feature type="compositionally biased region" description="Low complexity" evidence="3">
    <location>
        <begin position="431"/>
        <end position="441"/>
    </location>
</feature>
<feature type="compositionally biased region" description="Pro residues" evidence="3">
    <location>
        <begin position="463"/>
        <end position="488"/>
    </location>
</feature>
<feature type="region of interest" description="Disordered" evidence="3">
    <location>
        <begin position="592"/>
        <end position="731"/>
    </location>
</feature>
<dbReference type="GO" id="GO:0098887">
    <property type="term" value="P:neurotransmitter receptor transport, endosome to postsynaptic membrane"/>
    <property type="evidence" value="ECO:0007669"/>
    <property type="project" value="TreeGrafter"/>
</dbReference>
<evidence type="ECO:0000256" key="2">
    <source>
        <dbReference type="ARBA" id="ARBA00022553"/>
    </source>
</evidence>
<feature type="region of interest" description="Disordered" evidence="3">
    <location>
        <begin position="456"/>
        <end position="521"/>
    </location>
</feature>
<dbReference type="InterPro" id="IPR000198">
    <property type="entry name" value="RhoGAP_dom"/>
</dbReference>
<proteinExistence type="predicted"/>
<keyword evidence="7" id="KW-1185">Reference proteome</keyword>
<evidence type="ECO:0008006" key="8">
    <source>
        <dbReference type="Google" id="ProtNLM"/>
    </source>
</evidence>
<dbReference type="Gene3D" id="1.20.1270.60">
    <property type="entry name" value="Arfaptin homology (AH) domain/BAR domain"/>
    <property type="match status" value="1"/>
</dbReference>
<evidence type="ECO:0000259" key="5">
    <source>
        <dbReference type="PROSITE" id="PS51021"/>
    </source>
</evidence>
<evidence type="ECO:0000313" key="6">
    <source>
        <dbReference type="EMBL" id="KAA8581240.1"/>
    </source>
</evidence>
<feature type="domain" description="BAR" evidence="5">
    <location>
        <begin position="1"/>
        <end position="156"/>
    </location>
</feature>
<dbReference type="Gene3D" id="1.10.555.10">
    <property type="entry name" value="Rho GTPase activation protein"/>
    <property type="match status" value="2"/>
</dbReference>
<dbReference type="GO" id="GO:0031256">
    <property type="term" value="C:leading edge membrane"/>
    <property type="evidence" value="ECO:0007669"/>
    <property type="project" value="TreeGrafter"/>
</dbReference>
<dbReference type="GO" id="GO:0061001">
    <property type="term" value="P:regulation of dendritic spine morphogenesis"/>
    <property type="evidence" value="ECO:0007669"/>
    <property type="project" value="TreeGrafter"/>
</dbReference>
<dbReference type="InterPro" id="IPR004148">
    <property type="entry name" value="BAR_dom"/>
</dbReference>
<dbReference type="Pfam" id="PF00620">
    <property type="entry name" value="RhoGAP"/>
    <property type="match status" value="1"/>
</dbReference>
<feature type="compositionally biased region" description="Pro residues" evidence="3">
    <location>
        <begin position="694"/>
        <end position="703"/>
    </location>
</feature>
<evidence type="ECO:0000313" key="7">
    <source>
        <dbReference type="Proteomes" id="UP000327493"/>
    </source>
</evidence>
<feature type="compositionally biased region" description="Basic and acidic residues" evidence="3">
    <location>
        <begin position="349"/>
        <end position="359"/>
    </location>
</feature>
<dbReference type="AlphaFoldDB" id="A0A5J5CLQ7"/>
<evidence type="ECO:0000259" key="4">
    <source>
        <dbReference type="PROSITE" id="PS50238"/>
    </source>
</evidence>
<feature type="region of interest" description="Disordered" evidence="3">
    <location>
        <begin position="334"/>
        <end position="362"/>
    </location>
</feature>
<dbReference type="GO" id="GO:0007165">
    <property type="term" value="P:signal transduction"/>
    <property type="evidence" value="ECO:0007669"/>
    <property type="project" value="InterPro"/>
</dbReference>
<dbReference type="Pfam" id="PF03114">
    <property type="entry name" value="BAR"/>
    <property type="match status" value="1"/>
</dbReference>
<dbReference type="EMBL" id="VOFY01000021">
    <property type="protein sequence ID" value="KAA8581240.1"/>
    <property type="molecule type" value="Genomic_DNA"/>
</dbReference>
<evidence type="ECO:0000256" key="1">
    <source>
        <dbReference type="ARBA" id="ARBA00022468"/>
    </source>
</evidence>